<accession>A0A482Y5Z4</accession>
<proteinExistence type="predicted"/>
<protein>
    <submittedName>
        <fullName evidence="1">Uncharacterized protein</fullName>
    </submittedName>
</protein>
<comment type="caution">
    <text evidence="1">The sequence shown here is derived from an EMBL/GenBank/DDBJ whole genome shotgun (WGS) entry which is preliminary data.</text>
</comment>
<dbReference type="EMBL" id="SHMP01000008">
    <property type="protein sequence ID" value="RZV06411.1"/>
    <property type="molecule type" value="Genomic_DNA"/>
</dbReference>
<organism evidence="1 2">
    <name type="scientific">Natrinema hispanicum</name>
    <dbReference type="NCBI Taxonomy" id="392421"/>
    <lineage>
        <taxon>Archaea</taxon>
        <taxon>Methanobacteriati</taxon>
        <taxon>Methanobacteriota</taxon>
        <taxon>Stenosarchaea group</taxon>
        <taxon>Halobacteria</taxon>
        <taxon>Halobacteriales</taxon>
        <taxon>Natrialbaceae</taxon>
        <taxon>Natrinema</taxon>
    </lineage>
</organism>
<dbReference type="RefSeq" id="WP_130501714.1">
    <property type="nucleotide sequence ID" value="NZ_SHMP01000008.1"/>
</dbReference>
<reference evidence="1 2" key="1">
    <citation type="submission" date="2019-02" db="EMBL/GenBank/DDBJ databases">
        <title>Genomic Encyclopedia of Archaeal and Bacterial Type Strains, Phase II (KMG-II): from individual species to whole genera.</title>
        <authorList>
            <person name="Goeker M."/>
        </authorList>
    </citation>
    <scope>NUCLEOTIDE SEQUENCE [LARGE SCALE GENOMIC DNA]</scope>
    <source>
        <strain evidence="1 2">DSM 18328</strain>
    </source>
</reference>
<name>A0A482Y5Z4_9EURY</name>
<dbReference type="OrthoDB" id="180805at2157"/>
<dbReference type="AlphaFoldDB" id="A0A482Y5Z4"/>
<dbReference type="Proteomes" id="UP000291097">
    <property type="component" value="Unassembled WGS sequence"/>
</dbReference>
<sequence>MTTIIIIKSVDHHASVREILGSVVDDGERVYFLRLPTVQCLGPLIQEVNPMINYGVDYTITPLPEGYDVSTLVEFATEFDANRICIGISDRTLTGKARIDDLTQSILLHNDISGDFIVGEHAIILEELEYGD</sequence>
<evidence type="ECO:0000313" key="2">
    <source>
        <dbReference type="Proteomes" id="UP000291097"/>
    </source>
</evidence>
<gene>
    <name evidence="1" type="ORF">BDK88_3963</name>
</gene>
<evidence type="ECO:0000313" key="1">
    <source>
        <dbReference type="EMBL" id="RZV06411.1"/>
    </source>
</evidence>